<organism evidence="2 3">
    <name type="scientific">Corchorus capsularis</name>
    <name type="common">Jute</name>
    <dbReference type="NCBI Taxonomy" id="210143"/>
    <lineage>
        <taxon>Eukaryota</taxon>
        <taxon>Viridiplantae</taxon>
        <taxon>Streptophyta</taxon>
        <taxon>Embryophyta</taxon>
        <taxon>Tracheophyta</taxon>
        <taxon>Spermatophyta</taxon>
        <taxon>Magnoliopsida</taxon>
        <taxon>eudicotyledons</taxon>
        <taxon>Gunneridae</taxon>
        <taxon>Pentapetalae</taxon>
        <taxon>rosids</taxon>
        <taxon>malvids</taxon>
        <taxon>Malvales</taxon>
        <taxon>Malvaceae</taxon>
        <taxon>Grewioideae</taxon>
        <taxon>Apeibeae</taxon>
        <taxon>Corchorus</taxon>
    </lineage>
</organism>
<dbReference type="EMBL" id="AWWV01015989">
    <property type="protein sequence ID" value="OMO50987.1"/>
    <property type="molecule type" value="Genomic_DNA"/>
</dbReference>
<feature type="compositionally biased region" description="Polar residues" evidence="1">
    <location>
        <begin position="12"/>
        <end position="21"/>
    </location>
</feature>
<keyword evidence="3" id="KW-1185">Reference proteome</keyword>
<accession>A0A1R3FYS8</accession>
<proteinExistence type="predicted"/>
<feature type="compositionally biased region" description="Acidic residues" evidence="1">
    <location>
        <begin position="1"/>
        <end position="11"/>
    </location>
</feature>
<reference evidence="2 3" key="1">
    <citation type="submission" date="2013-09" db="EMBL/GenBank/DDBJ databases">
        <title>Corchorus capsularis genome sequencing.</title>
        <authorList>
            <person name="Alam M."/>
            <person name="Haque M.S."/>
            <person name="Islam M.S."/>
            <person name="Emdad E.M."/>
            <person name="Islam M.M."/>
            <person name="Ahmed B."/>
            <person name="Halim A."/>
            <person name="Hossen Q.M.M."/>
            <person name="Hossain M.Z."/>
            <person name="Ahmed R."/>
            <person name="Khan M.M."/>
            <person name="Islam R."/>
            <person name="Rashid M.M."/>
            <person name="Khan S.A."/>
            <person name="Rahman M.S."/>
            <person name="Alam M."/>
        </authorList>
    </citation>
    <scope>NUCLEOTIDE SEQUENCE [LARGE SCALE GENOMIC DNA]</scope>
    <source>
        <strain evidence="3">cv. CVL-1</strain>
        <tissue evidence="2">Whole seedling</tissue>
    </source>
</reference>
<dbReference type="Gramene" id="OMO50987">
    <property type="protein sequence ID" value="OMO50987"/>
    <property type="gene ID" value="CCACVL1_30085"/>
</dbReference>
<name>A0A1R3FYS8_COCAP</name>
<feature type="region of interest" description="Disordered" evidence="1">
    <location>
        <begin position="1"/>
        <end position="25"/>
    </location>
</feature>
<evidence type="ECO:0000313" key="2">
    <source>
        <dbReference type="EMBL" id="OMO50987.1"/>
    </source>
</evidence>
<evidence type="ECO:0000256" key="1">
    <source>
        <dbReference type="SAM" id="MobiDB-lite"/>
    </source>
</evidence>
<evidence type="ECO:0000313" key="3">
    <source>
        <dbReference type="Proteomes" id="UP000188268"/>
    </source>
</evidence>
<gene>
    <name evidence="2" type="ORF">CCACVL1_30085</name>
</gene>
<protein>
    <submittedName>
        <fullName evidence="2">Uncharacterized protein</fullName>
    </submittedName>
</protein>
<dbReference type="Proteomes" id="UP000188268">
    <property type="component" value="Unassembled WGS sequence"/>
</dbReference>
<dbReference type="AlphaFoldDB" id="A0A1R3FYS8"/>
<comment type="caution">
    <text evidence="2">The sequence shown here is derived from an EMBL/GenBank/DDBJ whole genome shotgun (WGS) entry which is preliminary data.</text>
</comment>
<sequence>MAENGMDDGNNDESTSNSCYKSDSDGKFKRVVEEMGKKDNFQDDDKSPEVNMHANTNLIDAGMENEDLHGEMVTTTGELDALVANNENARLLDENKKVFNSISNVTLEDGDLRKQLEKIKIALDAEEQFDRKRDLCHCDTHVKEAAAIWEIGKQLGLAATNDETEILERIVDMEARDFGI</sequence>